<proteinExistence type="predicted"/>
<gene>
    <name evidence="1" type="ORF">FTV88_3260</name>
</gene>
<accession>A0A5Q2N6S1</accession>
<protein>
    <submittedName>
        <fullName evidence="1">Uncharacterized protein</fullName>
    </submittedName>
</protein>
<reference evidence="2" key="1">
    <citation type="submission" date="2019-11" db="EMBL/GenBank/DDBJ databases">
        <title>Genome sequence of Heliorestis convoluta strain HH, an alkaliphilic and minimalistic phototrophic bacterium from a soda lake in Egypt.</title>
        <authorList>
            <person name="Dewey E.D."/>
            <person name="Stokes L.M."/>
            <person name="Burchell B.M."/>
            <person name="Shaffer K.N."/>
            <person name="Huntington A.M."/>
            <person name="Baker J.M."/>
            <person name="Nadendla S."/>
            <person name="Giglio M.G."/>
            <person name="Touchman J.W."/>
            <person name="Blankenship R.E."/>
            <person name="Madigan M.T."/>
            <person name="Sattley W.M."/>
        </authorList>
    </citation>
    <scope>NUCLEOTIDE SEQUENCE [LARGE SCALE GENOMIC DNA]</scope>
    <source>
        <strain evidence="2">HH</strain>
    </source>
</reference>
<dbReference type="RefSeq" id="WP_153726332.1">
    <property type="nucleotide sequence ID" value="NZ_CP045875.1"/>
</dbReference>
<evidence type="ECO:0000313" key="1">
    <source>
        <dbReference type="EMBL" id="QGG49326.1"/>
    </source>
</evidence>
<sequence>MQKLCPACNGLTRISVPCQHCSHLMSDQGRLEDYAQPYSPYDRDDQLGMNIDEEKNCQHLLHCPDCKAERTVVVPLKEF</sequence>
<dbReference type="EMBL" id="CP045875">
    <property type="protein sequence ID" value="QGG49326.1"/>
    <property type="molecule type" value="Genomic_DNA"/>
</dbReference>
<dbReference type="KEGG" id="hcv:FTV88_3260"/>
<name>A0A5Q2N6S1_9FIRM</name>
<keyword evidence="2" id="KW-1185">Reference proteome</keyword>
<dbReference type="Proteomes" id="UP000366051">
    <property type="component" value="Chromosome"/>
</dbReference>
<evidence type="ECO:0000313" key="2">
    <source>
        <dbReference type="Proteomes" id="UP000366051"/>
    </source>
</evidence>
<dbReference type="AlphaFoldDB" id="A0A5Q2N6S1"/>
<organism evidence="1 2">
    <name type="scientific">Heliorestis convoluta</name>
    <dbReference type="NCBI Taxonomy" id="356322"/>
    <lineage>
        <taxon>Bacteria</taxon>
        <taxon>Bacillati</taxon>
        <taxon>Bacillota</taxon>
        <taxon>Clostridia</taxon>
        <taxon>Eubacteriales</taxon>
        <taxon>Heliobacteriaceae</taxon>
        <taxon>Heliorestis</taxon>
    </lineage>
</organism>
<dbReference type="OrthoDB" id="1683552at2"/>